<keyword evidence="1" id="KW-0472">Membrane</keyword>
<dbReference type="RefSeq" id="WP_121459934.1">
    <property type="nucleotide sequence ID" value="NZ_RBXB01000001.1"/>
</dbReference>
<keyword evidence="1" id="KW-0812">Transmembrane</keyword>
<dbReference type="AlphaFoldDB" id="A0A495SNQ1"/>
<proteinExistence type="predicted"/>
<protein>
    <submittedName>
        <fullName evidence="2">Uncharacterized protein</fullName>
    </submittedName>
</protein>
<organism evidence="2 3">
    <name type="scientific">Chryseobacterium defluvii</name>
    <dbReference type="NCBI Taxonomy" id="160396"/>
    <lineage>
        <taxon>Bacteria</taxon>
        <taxon>Pseudomonadati</taxon>
        <taxon>Bacteroidota</taxon>
        <taxon>Flavobacteriia</taxon>
        <taxon>Flavobacteriales</taxon>
        <taxon>Weeksellaceae</taxon>
        <taxon>Chryseobacterium group</taxon>
        <taxon>Chryseobacterium</taxon>
    </lineage>
</organism>
<dbReference type="EMBL" id="RBXB01000001">
    <property type="protein sequence ID" value="RKT00984.1"/>
    <property type="molecule type" value="Genomic_DNA"/>
</dbReference>
<feature type="transmembrane region" description="Helical" evidence="1">
    <location>
        <begin position="28"/>
        <end position="50"/>
    </location>
</feature>
<evidence type="ECO:0000313" key="3">
    <source>
        <dbReference type="Proteomes" id="UP000272428"/>
    </source>
</evidence>
<dbReference type="Proteomes" id="UP000272428">
    <property type="component" value="Unassembled WGS sequence"/>
</dbReference>
<accession>A0A495SNQ1</accession>
<keyword evidence="3" id="KW-1185">Reference proteome</keyword>
<evidence type="ECO:0000313" key="2">
    <source>
        <dbReference type="EMBL" id="RKT00984.1"/>
    </source>
</evidence>
<sequence length="114" mass="13232">MMSIFIMIGAYKYYAGLAERYGKPKWQLGILAIAIYLGFQVAFLFCYGIYRALTEPEYLNNNNYTGFSLINIISWLFAIGAVYGIYKLLEKKFTKENLKKPALEIEEIGRKQEF</sequence>
<reference evidence="2 3" key="1">
    <citation type="submission" date="2018-10" db="EMBL/GenBank/DDBJ databases">
        <title>Genomic Encyclopedia of Archaeal and Bacterial Type Strains, Phase II (KMG-II): from individual species to whole genera.</title>
        <authorList>
            <person name="Goeker M."/>
        </authorList>
    </citation>
    <scope>NUCLEOTIDE SEQUENCE [LARGE SCALE GENOMIC DNA]</scope>
    <source>
        <strain evidence="2 3">DSM 14219</strain>
    </source>
</reference>
<gene>
    <name evidence="2" type="ORF">BCF58_0195</name>
</gene>
<keyword evidence="1" id="KW-1133">Transmembrane helix</keyword>
<dbReference type="OrthoDB" id="1449578at2"/>
<evidence type="ECO:0000256" key="1">
    <source>
        <dbReference type="SAM" id="Phobius"/>
    </source>
</evidence>
<comment type="caution">
    <text evidence="2">The sequence shown here is derived from an EMBL/GenBank/DDBJ whole genome shotgun (WGS) entry which is preliminary data.</text>
</comment>
<feature type="transmembrane region" description="Helical" evidence="1">
    <location>
        <begin position="70"/>
        <end position="89"/>
    </location>
</feature>
<name>A0A495SNQ1_9FLAO</name>